<proteinExistence type="predicted"/>
<keyword evidence="3" id="KW-1185">Reference proteome</keyword>
<protein>
    <submittedName>
        <fullName evidence="2">Uncharacterized protein</fullName>
    </submittedName>
</protein>
<feature type="compositionally biased region" description="Polar residues" evidence="1">
    <location>
        <begin position="23"/>
        <end position="40"/>
    </location>
</feature>
<dbReference type="EMBL" id="JACHXN010000019">
    <property type="protein sequence ID" value="MBB3148384.1"/>
    <property type="molecule type" value="Genomic_DNA"/>
</dbReference>
<evidence type="ECO:0000256" key="1">
    <source>
        <dbReference type="SAM" id="MobiDB-lite"/>
    </source>
</evidence>
<dbReference type="AlphaFoldDB" id="A0A839UEW8"/>
<gene>
    <name evidence="2" type="ORF">FHS21_004831</name>
</gene>
<comment type="caution">
    <text evidence="2">The sequence shown here is derived from an EMBL/GenBank/DDBJ whole genome shotgun (WGS) entry which is preliminary data.</text>
</comment>
<evidence type="ECO:0000313" key="2">
    <source>
        <dbReference type="EMBL" id="MBB3148384.1"/>
    </source>
</evidence>
<accession>A0A839UEW8</accession>
<organism evidence="2 3">
    <name type="scientific">Phyllobacterium trifolii</name>
    <dbReference type="NCBI Taxonomy" id="300193"/>
    <lineage>
        <taxon>Bacteria</taxon>
        <taxon>Pseudomonadati</taxon>
        <taxon>Pseudomonadota</taxon>
        <taxon>Alphaproteobacteria</taxon>
        <taxon>Hyphomicrobiales</taxon>
        <taxon>Phyllobacteriaceae</taxon>
        <taxon>Phyllobacterium</taxon>
    </lineage>
</organism>
<evidence type="ECO:0000313" key="3">
    <source>
        <dbReference type="Proteomes" id="UP000554520"/>
    </source>
</evidence>
<feature type="region of interest" description="Disordered" evidence="1">
    <location>
        <begin position="17"/>
        <end position="40"/>
    </location>
</feature>
<sequence>MNKSDTLWMLLGRNRSLGGRQQLDGSSRQLRKQNPTTFHN</sequence>
<name>A0A839UEW8_9HYPH</name>
<reference evidence="2 3" key="1">
    <citation type="submission" date="2020-08" db="EMBL/GenBank/DDBJ databases">
        <title>Genomic Encyclopedia of Type Strains, Phase III (KMG-III): the genomes of soil and plant-associated and newly described type strains.</title>
        <authorList>
            <person name="Whitman W."/>
        </authorList>
    </citation>
    <scope>NUCLEOTIDE SEQUENCE [LARGE SCALE GENOMIC DNA]</scope>
    <source>
        <strain evidence="2 3">CECT 7015</strain>
    </source>
</reference>
<dbReference type="Proteomes" id="UP000554520">
    <property type="component" value="Unassembled WGS sequence"/>
</dbReference>